<keyword evidence="2" id="KW-1185">Reference proteome</keyword>
<comment type="caution">
    <text evidence="1">The sequence shown here is derived from an EMBL/GenBank/DDBJ whole genome shotgun (WGS) entry which is preliminary data.</text>
</comment>
<dbReference type="Proteomes" id="UP001152747">
    <property type="component" value="Unassembled WGS sequence"/>
</dbReference>
<protein>
    <submittedName>
        <fullName evidence="1">Uncharacterized protein</fullName>
    </submittedName>
</protein>
<name>A0A9P1N0F4_9PELO</name>
<sequence length="104" mass="11981">MFKIGGNLAKNLRLASIFGQKLVHFPPTPANKLIIYQQFQRMASTHCADGRFNVTPNLTFSLDRSSYIYIHLLNQTTTYNNIFTVKIINIYIFIVTSTTFNIQF</sequence>
<evidence type="ECO:0000313" key="1">
    <source>
        <dbReference type="EMBL" id="CAI5443365.1"/>
    </source>
</evidence>
<dbReference type="AlphaFoldDB" id="A0A9P1N0F4"/>
<organism evidence="1 2">
    <name type="scientific">Caenorhabditis angaria</name>
    <dbReference type="NCBI Taxonomy" id="860376"/>
    <lineage>
        <taxon>Eukaryota</taxon>
        <taxon>Metazoa</taxon>
        <taxon>Ecdysozoa</taxon>
        <taxon>Nematoda</taxon>
        <taxon>Chromadorea</taxon>
        <taxon>Rhabditida</taxon>
        <taxon>Rhabditina</taxon>
        <taxon>Rhabditomorpha</taxon>
        <taxon>Rhabditoidea</taxon>
        <taxon>Rhabditidae</taxon>
        <taxon>Peloderinae</taxon>
        <taxon>Caenorhabditis</taxon>
    </lineage>
</organism>
<accession>A0A9P1N0F4</accession>
<proteinExistence type="predicted"/>
<reference evidence="1" key="1">
    <citation type="submission" date="2022-11" db="EMBL/GenBank/DDBJ databases">
        <authorList>
            <person name="Kikuchi T."/>
        </authorList>
    </citation>
    <scope>NUCLEOTIDE SEQUENCE</scope>
    <source>
        <strain evidence="1">PS1010</strain>
    </source>
</reference>
<evidence type="ECO:0000313" key="2">
    <source>
        <dbReference type="Proteomes" id="UP001152747"/>
    </source>
</evidence>
<dbReference type="EMBL" id="CANHGI010000002">
    <property type="protein sequence ID" value="CAI5443365.1"/>
    <property type="molecule type" value="Genomic_DNA"/>
</dbReference>
<gene>
    <name evidence="1" type="ORF">CAMP_LOCUS6002</name>
</gene>